<gene>
    <name evidence="4" type="ORF">WG926_18750</name>
</gene>
<organism evidence="4 5">
    <name type="scientific">Tistrella arctica</name>
    <dbReference type="NCBI Taxonomy" id="3133430"/>
    <lineage>
        <taxon>Bacteria</taxon>
        <taxon>Pseudomonadati</taxon>
        <taxon>Pseudomonadota</taxon>
        <taxon>Alphaproteobacteria</taxon>
        <taxon>Geminicoccales</taxon>
        <taxon>Geminicoccaceae</taxon>
        <taxon>Tistrella</taxon>
    </lineage>
</organism>
<dbReference type="PANTHER" id="PTHR16943:SF8">
    <property type="entry name" value="2-METHYLCITRATE DEHYDRATASE"/>
    <property type="match status" value="1"/>
</dbReference>
<dbReference type="Gene3D" id="3.30.1330.120">
    <property type="entry name" value="2-methylcitrate dehydratase PrpD"/>
    <property type="match status" value="1"/>
</dbReference>
<comment type="similarity">
    <text evidence="1">Belongs to the PrpD family.</text>
</comment>
<dbReference type="Proteomes" id="UP001413721">
    <property type="component" value="Unassembled WGS sequence"/>
</dbReference>
<name>A0ABU9YNH0_9PROT</name>
<dbReference type="Pfam" id="PF03972">
    <property type="entry name" value="MmgE_PrpD_N"/>
    <property type="match status" value="1"/>
</dbReference>
<dbReference type="SUPFAM" id="SSF103378">
    <property type="entry name" value="2-methylcitrate dehydratase PrpD"/>
    <property type="match status" value="1"/>
</dbReference>
<dbReference type="EMBL" id="JBBKTW010000007">
    <property type="protein sequence ID" value="MEN2990359.1"/>
    <property type="molecule type" value="Genomic_DNA"/>
</dbReference>
<evidence type="ECO:0000259" key="3">
    <source>
        <dbReference type="Pfam" id="PF19305"/>
    </source>
</evidence>
<comment type="caution">
    <text evidence="4">The sequence shown here is derived from an EMBL/GenBank/DDBJ whole genome shotgun (WGS) entry which is preliminary data.</text>
</comment>
<dbReference type="Gene3D" id="1.10.4100.10">
    <property type="entry name" value="2-methylcitrate dehydratase PrpD"/>
    <property type="match status" value="1"/>
</dbReference>
<dbReference type="InterPro" id="IPR036148">
    <property type="entry name" value="MmgE/PrpD_sf"/>
</dbReference>
<protein>
    <submittedName>
        <fullName evidence="4">MmgE/PrpD family protein</fullName>
    </submittedName>
</protein>
<evidence type="ECO:0000259" key="2">
    <source>
        <dbReference type="Pfam" id="PF03972"/>
    </source>
</evidence>
<evidence type="ECO:0000313" key="4">
    <source>
        <dbReference type="EMBL" id="MEN2990359.1"/>
    </source>
</evidence>
<dbReference type="Pfam" id="PF19305">
    <property type="entry name" value="MmgE_PrpD_C"/>
    <property type="match status" value="1"/>
</dbReference>
<feature type="domain" description="MmgE/PrpD N-terminal" evidence="2">
    <location>
        <begin position="14"/>
        <end position="258"/>
    </location>
</feature>
<evidence type="ECO:0000313" key="5">
    <source>
        <dbReference type="Proteomes" id="UP001413721"/>
    </source>
</evidence>
<dbReference type="PANTHER" id="PTHR16943">
    <property type="entry name" value="2-METHYLCITRATE DEHYDRATASE-RELATED"/>
    <property type="match status" value="1"/>
</dbReference>
<feature type="domain" description="MmgE/PrpD C-terminal" evidence="3">
    <location>
        <begin position="278"/>
        <end position="433"/>
    </location>
</feature>
<accession>A0ABU9YNH0</accession>
<dbReference type="InterPro" id="IPR045337">
    <property type="entry name" value="MmgE_PrpD_C"/>
</dbReference>
<sequence>MADGENAAPAASATLAAFSASTRGSDIPGSVLALMRQCLLDFIGNTAFAAVNADSTEAVRKGLLTFAGDAVGEVTVIGEATTRPAALAVLMNGTYAHSMDFDDTNFFGKLHPGVTVIPAALAVAEETHATGRDLIEAIAIGYEVACRVGGALGEATYQRGFHPTPIGGLFGAVAAAGRLLGLTGETIEAAFGLAGSRAAGSMQYMENGAWNKRLHPGFAAHDALMVTRLAQAGVVGAAQPLEGRAGVLQGYSPKPDPTRLSIGLGTRWAAAETAIKPFPNCRLNHSAIEAAIEMGARIGSVQDGTVEVRLDPTSYRLVGEDVPAKRAPRNIVDGQFSVYFQVAVAMLTGRSDWDSYALLGNAEIEKLTGRITVISDATLKVGQTILTTRFGDSSDRIEIDEPMGEPGRPLGWDGVLAKYMGLAGPVLGTGQATSLAQSIAGIADEHDVARVMALARRPA</sequence>
<dbReference type="InterPro" id="IPR045336">
    <property type="entry name" value="MmgE_PrpD_N"/>
</dbReference>
<evidence type="ECO:0000256" key="1">
    <source>
        <dbReference type="ARBA" id="ARBA00006174"/>
    </source>
</evidence>
<dbReference type="InterPro" id="IPR042188">
    <property type="entry name" value="MmgE/PrpD_sf_2"/>
</dbReference>
<reference evidence="4 5" key="1">
    <citation type="submission" date="2024-03" db="EMBL/GenBank/DDBJ databases">
        <title>High-quality draft genome sequencing of Tistrella sp. BH-R2-4.</title>
        <authorList>
            <person name="Dong C."/>
        </authorList>
    </citation>
    <scope>NUCLEOTIDE SEQUENCE [LARGE SCALE GENOMIC DNA]</scope>
    <source>
        <strain evidence="4 5">BH-R2-4</strain>
    </source>
</reference>
<dbReference type="InterPro" id="IPR005656">
    <property type="entry name" value="MmgE_PrpD"/>
</dbReference>
<dbReference type="RefSeq" id="WP_345931819.1">
    <property type="nucleotide sequence ID" value="NZ_JBBKTV010000002.1"/>
</dbReference>
<keyword evidence="5" id="KW-1185">Reference proteome</keyword>
<proteinExistence type="inferred from homology"/>
<dbReference type="InterPro" id="IPR042183">
    <property type="entry name" value="MmgE/PrpD_sf_1"/>
</dbReference>